<dbReference type="Pfam" id="PF01112">
    <property type="entry name" value="Asparaginase_2"/>
    <property type="match status" value="1"/>
</dbReference>
<dbReference type="PANTHER" id="PTHR10188:SF6">
    <property type="entry name" value="N(4)-(BETA-N-ACETYLGLUCOSAMINYL)-L-ASPARAGINASE"/>
    <property type="match status" value="1"/>
</dbReference>
<dbReference type="InterPro" id="IPR029055">
    <property type="entry name" value="Ntn_hydrolases_N"/>
</dbReference>
<sequence>MSDIPSLIIHGGAGSSLGDPSRAGRIRDALFAVLDPLYEMLLAGATAKEAVLAGCRMLEDDPLFNAGTGSAIQSDGQIRMSASLMDGASQRFSGVINAMRLAHPIDLAAHLQGERDRVLDGAGALELMRELGVPPHDPLVERRFRRWLDERERGFSKDAVNVVAGEGDDRGQGTIGVVARDTHGRLCAGTSTGGRGFERVGRVSDSATPAGNYADKACAVSATGIGEDILDICLSARLCVRVTDGMSLERALRRTFDECHNQNLRLGAIAIGADGRIGWGKTSDILLAAYRVGDRQGDTISAPVGTYVATLSPLP</sequence>
<dbReference type="GO" id="GO:0016811">
    <property type="term" value="F:hydrolase activity, acting on carbon-nitrogen (but not peptide) bonds, in linear amides"/>
    <property type="evidence" value="ECO:0007669"/>
    <property type="project" value="UniProtKB-ARBA"/>
</dbReference>
<name>A0A2Z4FQY8_9DELT</name>
<organism evidence="1 2">
    <name type="scientific">Bradymonas sediminis</name>
    <dbReference type="NCBI Taxonomy" id="1548548"/>
    <lineage>
        <taxon>Bacteria</taxon>
        <taxon>Deltaproteobacteria</taxon>
        <taxon>Bradymonadales</taxon>
        <taxon>Bradymonadaceae</taxon>
        <taxon>Bradymonas</taxon>
    </lineage>
</organism>
<dbReference type="InterPro" id="IPR000246">
    <property type="entry name" value="Peptidase_T2"/>
</dbReference>
<protein>
    <submittedName>
        <fullName evidence="1">Isoaspartyl peptidase</fullName>
    </submittedName>
</protein>
<dbReference type="EMBL" id="CP030032">
    <property type="protein sequence ID" value="AWV91036.1"/>
    <property type="molecule type" value="Genomic_DNA"/>
</dbReference>
<dbReference type="SUPFAM" id="SSF56235">
    <property type="entry name" value="N-terminal nucleophile aminohydrolases (Ntn hydrolases)"/>
    <property type="match status" value="1"/>
</dbReference>
<accession>A0A2Z4FQY8</accession>
<dbReference type="Gene3D" id="3.60.20.30">
    <property type="entry name" value="(Glycosyl)asparaginase"/>
    <property type="match status" value="1"/>
</dbReference>
<dbReference type="Proteomes" id="UP000249799">
    <property type="component" value="Chromosome"/>
</dbReference>
<evidence type="ECO:0000313" key="1">
    <source>
        <dbReference type="EMBL" id="AWV91036.1"/>
    </source>
</evidence>
<dbReference type="KEGG" id="bsed:DN745_17550"/>
<gene>
    <name evidence="1" type="ORF">DN745_17550</name>
</gene>
<dbReference type="OrthoDB" id="9780217at2"/>
<reference evidence="1 2" key="1">
    <citation type="submission" date="2018-06" db="EMBL/GenBank/DDBJ databases">
        <title>Lujinxingia sediminis gen. nov. sp. nov., a new facultative anaerobic member of the class Deltaproteobacteria, and proposal of Lujinxingaceae fam. nov.</title>
        <authorList>
            <person name="Guo L.-Y."/>
            <person name="Li C.-M."/>
            <person name="Wang S."/>
            <person name="Du Z.-J."/>
        </authorList>
    </citation>
    <scope>NUCLEOTIDE SEQUENCE [LARGE SCALE GENOMIC DNA]</scope>
    <source>
        <strain evidence="1 2">FA350</strain>
    </source>
</reference>
<dbReference type="PANTHER" id="PTHR10188">
    <property type="entry name" value="L-ASPARAGINASE"/>
    <property type="match status" value="1"/>
</dbReference>
<dbReference type="RefSeq" id="WP_111336927.1">
    <property type="nucleotide sequence ID" value="NZ_CP030032.1"/>
</dbReference>
<keyword evidence="2" id="KW-1185">Reference proteome</keyword>
<dbReference type="AlphaFoldDB" id="A0A2Z4FQY8"/>
<evidence type="ECO:0000313" key="2">
    <source>
        <dbReference type="Proteomes" id="UP000249799"/>
    </source>
</evidence>
<proteinExistence type="predicted"/>